<name>X1I4W4_9ZZZZ</name>
<comment type="caution">
    <text evidence="1">The sequence shown here is derived from an EMBL/GenBank/DDBJ whole genome shotgun (WGS) entry which is preliminary data.</text>
</comment>
<dbReference type="AlphaFoldDB" id="X1I4W4"/>
<feature type="non-terminal residue" evidence="1">
    <location>
        <position position="91"/>
    </location>
</feature>
<accession>X1I4W4</accession>
<dbReference type="EMBL" id="BARU01044240">
    <property type="protein sequence ID" value="GAH76757.1"/>
    <property type="molecule type" value="Genomic_DNA"/>
</dbReference>
<proteinExistence type="predicted"/>
<evidence type="ECO:0000313" key="1">
    <source>
        <dbReference type="EMBL" id="GAH76757.1"/>
    </source>
</evidence>
<gene>
    <name evidence="1" type="ORF">S03H2_67538</name>
</gene>
<sequence>MGTPDVIGKREPRRSDIIKAPTEIVSAEIKAETKDLITAFGQACSYKLFSHKSYIVVPKDSSQDDISKLDALCLIFGIGLVLFDSSKVNDP</sequence>
<reference evidence="1" key="1">
    <citation type="journal article" date="2014" name="Front. Microbiol.">
        <title>High frequency of phylogenetically diverse reductive dehalogenase-homologous genes in deep subseafloor sedimentary metagenomes.</title>
        <authorList>
            <person name="Kawai M."/>
            <person name="Futagami T."/>
            <person name="Toyoda A."/>
            <person name="Takaki Y."/>
            <person name="Nishi S."/>
            <person name="Hori S."/>
            <person name="Arai W."/>
            <person name="Tsubouchi T."/>
            <person name="Morono Y."/>
            <person name="Uchiyama I."/>
            <person name="Ito T."/>
            <person name="Fujiyama A."/>
            <person name="Inagaki F."/>
            <person name="Takami H."/>
        </authorList>
    </citation>
    <scope>NUCLEOTIDE SEQUENCE</scope>
    <source>
        <strain evidence="1">Expedition CK06-06</strain>
    </source>
</reference>
<protein>
    <submittedName>
        <fullName evidence="1">Uncharacterized protein</fullName>
    </submittedName>
</protein>
<organism evidence="1">
    <name type="scientific">marine sediment metagenome</name>
    <dbReference type="NCBI Taxonomy" id="412755"/>
    <lineage>
        <taxon>unclassified sequences</taxon>
        <taxon>metagenomes</taxon>
        <taxon>ecological metagenomes</taxon>
    </lineage>
</organism>